<feature type="region of interest" description="Disordered" evidence="5">
    <location>
        <begin position="50"/>
        <end position="91"/>
    </location>
</feature>
<dbReference type="GO" id="GO:0007166">
    <property type="term" value="P:cell surface receptor signaling pathway"/>
    <property type="evidence" value="ECO:0007669"/>
    <property type="project" value="InterPro"/>
</dbReference>
<dbReference type="InterPro" id="IPR001245">
    <property type="entry name" value="Ser-Thr/Tyr_kinase_cat_dom"/>
</dbReference>
<evidence type="ECO:0000256" key="4">
    <source>
        <dbReference type="PROSITE-ProRule" id="PRU10141"/>
    </source>
</evidence>
<dbReference type="Proteomes" id="UP000308652">
    <property type="component" value="Unassembled WGS sequence"/>
</dbReference>
<sequence length="1110" mass="123928">MVIYSARSTPPSGCCTPTRPRGISDSALLGMPACSDHLFNRLISASKAVSSHSSDFPSDTLRPSFRQRSRSVNQGRESPKGKMSDSVSGSEPASWWNRIERIPRSWGLVDDDSDVPDEQKEGWKNTRKAVAQAAVSVLGTAGLMAKEGLTTGLELLEFVPLPGLQPVASTLLKIWEAVQLVDMNRLASLRLTNRCADMLLSIRQDIAEASDMIDEELSRPIEALNQAFLKVQILLESQSRSPFLKRYLKRKDMAGEITSCGDDLLNALRMFGVSVQIRTLKLVQMSEQRRQADAKILHDVVTNLSLSPCSCSPLSMDTTIPSLVIPALKELHSKQNFEDADFDTSDMRHLMRCALQTGSDADLVAFLQIVREEMPEAIKSLQRALESSSSTLPSAALDRDALHQEFMESGIDALRRLSQDVADSVLPAWTITKYEVHTQYKVGIGFFSDVFKGTWKGRTVAIKVLADTTPRKLFLREMDVWQTLKHPHVLELYGASSASGDPPWFFVSPYEKNGTLVEFLKQVAMQEHRLRMQGSSTVLRRNNTRWSSHLRLSELDLYRFMKEVAEGMEYLHSQGILHGDLKASNVLIDDGIHCVISDFGQSEMKSEVHRISGLPFPRGTLRWQAPELMSGFGQLTPATDVYAYAISCIEILSMGQMPWSLMDDAAVRYLVLKEDNRPPIPPRCSSAQIQQLISVCWDEDPSARPAFPRIAIVLDQAYSTIAKQQDEIRSPRIPEIDDSEYDRPRPRFLDLCPQLPEQPFSSQVHTALECTEDGPQIPSFSAELPCREETDTSEVIRMPEPVFYTPSLSSSWASSSIFSHSQWEEDYMGFGVYDPVNISETKASDAKDERVYRLLVDRKDYHSSLCLPLWSPVPVKLGAVGYLSKPCGTFVTLFNAFKPHKSSRGLTGDMPSVAGYGIVYKGSQKQDKRNAARRGLDAVAGLLTFRNRGDIAISRRYSFPLCSGRKAAYICVETTEYQFLKKLEAPKMWFKANMDSILKIYGSQHGLQKEDLLFVIGALQTPNYGLFVSHNHPDSQAHFNVYSSTKKGEPWGTFTTDSKVSLDLGGPFYDEPMNGWPKSSNKVSSVGGDTCTVLIARLRFKPDALEPTSL</sequence>
<gene>
    <name evidence="7" type="ORF">BDQ12DRAFT_755204</name>
</gene>
<dbReference type="InterPro" id="IPR059179">
    <property type="entry name" value="MLKL-like_MCAfunc"/>
</dbReference>
<evidence type="ECO:0000313" key="7">
    <source>
        <dbReference type="EMBL" id="TFK36539.1"/>
    </source>
</evidence>
<proteinExistence type="predicted"/>
<dbReference type="Gene3D" id="1.10.510.10">
    <property type="entry name" value="Transferase(Phosphotransferase) domain 1"/>
    <property type="match status" value="1"/>
</dbReference>
<evidence type="ECO:0000259" key="6">
    <source>
        <dbReference type="PROSITE" id="PS50011"/>
    </source>
</evidence>
<dbReference type="GO" id="GO:0004674">
    <property type="term" value="F:protein serine/threonine kinase activity"/>
    <property type="evidence" value="ECO:0007669"/>
    <property type="project" value="UniProtKB-KW"/>
</dbReference>
<dbReference type="PANTHER" id="PTHR44329">
    <property type="entry name" value="SERINE/THREONINE-PROTEIN KINASE TNNI3K-RELATED"/>
    <property type="match status" value="1"/>
</dbReference>
<dbReference type="PROSITE" id="PS00108">
    <property type="entry name" value="PROTEIN_KINASE_ST"/>
    <property type="match status" value="1"/>
</dbReference>
<reference evidence="7 8" key="1">
    <citation type="journal article" date="2019" name="Nat. Ecol. Evol.">
        <title>Megaphylogeny resolves global patterns of mushroom evolution.</title>
        <authorList>
            <person name="Varga T."/>
            <person name="Krizsan K."/>
            <person name="Foldi C."/>
            <person name="Dima B."/>
            <person name="Sanchez-Garcia M."/>
            <person name="Sanchez-Ramirez S."/>
            <person name="Szollosi G.J."/>
            <person name="Szarkandi J.G."/>
            <person name="Papp V."/>
            <person name="Albert L."/>
            <person name="Andreopoulos W."/>
            <person name="Angelini C."/>
            <person name="Antonin V."/>
            <person name="Barry K.W."/>
            <person name="Bougher N.L."/>
            <person name="Buchanan P."/>
            <person name="Buyck B."/>
            <person name="Bense V."/>
            <person name="Catcheside P."/>
            <person name="Chovatia M."/>
            <person name="Cooper J."/>
            <person name="Damon W."/>
            <person name="Desjardin D."/>
            <person name="Finy P."/>
            <person name="Geml J."/>
            <person name="Haridas S."/>
            <person name="Hughes K."/>
            <person name="Justo A."/>
            <person name="Karasinski D."/>
            <person name="Kautmanova I."/>
            <person name="Kiss B."/>
            <person name="Kocsube S."/>
            <person name="Kotiranta H."/>
            <person name="LaButti K.M."/>
            <person name="Lechner B.E."/>
            <person name="Liimatainen K."/>
            <person name="Lipzen A."/>
            <person name="Lukacs Z."/>
            <person name="Mihaltcheva S."/>
            <person name="Morgado L.N."/>
            <person name="Niskanen T."/>
            <person name="Noordeloos M.E."/>
            <person name="Ohm R.A."/>
            <person name="Ortiz-Santana B."/>
            <person name="Ovrebo C."/>
            <person name="Racz N."/>
            <person name="Riley R."/>
            <person name="Savchenko A."/>
            <person name="Shiryaev A."/>
            <person name="Soop K."/>
            <person name="Spirin V."/>
            <person name="Szebenyi C."/>
            <person name="Tomsovsky M."/>
            <person name="Tulloss R.E."/>
            <person name="Uehling J."/>
            <person name="Grigoriev I.V."/>
            <person name="Vagvolgyi C."/>
            <person name="Papp T."/>
            <person name="Martin F.M."/>
            <person name="Miettinen O."/>
            <person name="Hibbett D.S."/>
            <person name="Nagy L.G."/>
        </authorList>
    </citation>
    <scope>NUCLEOTIDE SEQUENCE [LARGE SCALE GENOMIC DNA]</scope>
    <source>
        <strain evidence="7 8">CBS 166.37</strain>
    </source>
</reference>
<dbReference type="Gene3D" id="3.30.200.20">
    <property type="entry name" value="Phosphorylase Kinase, domain 1"/>
    <property type="match status" value="1"/>
</dbReference>
<dbReference type="InterPro" id="IPR017441">
    <property type="entry name" value="Protein_kinase_ATP_BS"/>
</dbReference>
<dbReference type="STRING" id="68775.A0A5C3LTK8"/>
<keyword evidence="1" id="KW-0723">Serine/threonine-protein kinase</keyword>
<keyword evidence="1" id="KW-0418">Kinase</keyword>
<feature type="binding site" evidence="4">
    <location>
        <position position="472"/>
    </location>
    <ligand>
        <name>ATP</name>
        <dbReference type="ChEBI" id="CHEBI:30616"/>
    </ligand>
</feature>
<dbReference type="SUPFAM" id="SSF56112">
    <property type="entry name" value="Protein kinase-like (PK-like)"/>
    <property type="match status" value="1"/>
</dbReference>
<evidence type="ECO:0000256" key="1">
    <source>
        <dbReference type="ARBA" id="ARBA00022527"/>
    </source>
</evidence>
<name>A0A5C3LTK8_9AGAR</name>
<organism evidence="7 8">
    <name type="scientific">Crucibulum laeve</name>
    <dbReference type="NCBI Taxonomy" id="68775"/>
    <lineage>
        <taxon>Eukaryota</taxon>
        <taxon>Fungi</taxon>
        <taxon>Dikarya</taxon>
        <taxon>Basidiomycota</taxon>
        <taxon>Agaricomycotina</taxon>
        <taxon>Agaricomycetes</taxon>
        <taxon>Agaricomycetidae</taxon>
        <taxon>Agaricales</taxon>
        <taxon>Agaricineae</taxon>
        <taxon>Nidulariaceae</taxon>
        <taxon>Crucibulum</taxon>
    </lineage>
</organism>
<feature type="domain" description="Protein kinase" evidence="6">
    <location>
        <begin position="436"/>
        <end position="721"/>
    </location>
</feature>
<dbReference type="CDD" id="cd21037">
    <property type="entry name" value="MLKL_NTD"/>
    <property type="match status" value="1"/>
</dbReference>
<dbReference type="InterPro" id="IPR051681">
    <property type="entry name" value="Ser/Thr_Kinases-Pseudokinases"/>
</dbReference>
<dbReference type="OrthoDB" id="1668230at2759"/>
<keyword evidence="3 4" id="KW-0067">ATP-binding</keyword>
<dbReference type="SMART" id="SM00220">
    <property type="entry name" value="S_TKc"/>
    <property type="match status" value="1"/>
</dbReference>
<protein>
    <recommendedName>
        <fullName evidence="6">Protein kinase domain-containing protein</fullName>
    </recommendedName>
</protein>
<keyword evidence="8" id="KW-1185">Reference proteome</keyword>
<dbReference type="InterPro" id="IPR036537">
    <property type="entry name" value="Adaptor_Cbl_N_dom_sf"/>
</dbReference>
<dbReference type="InterPro" id="IPR008271">
    <property type="entry name" value="Ser/Thr_kinase_AS"/>
</dbReference>
<dbReference type="InterPro" id="IPR011009">
    <property type="entry name" value="Kinase-like_dom_sf"/>
</dbReference>
<dbReference type="Pfam" id="PF07714">
    <property type="entry name" value="PK_Tyr_Ser-Thr"/>
    <property type="match status" value="1"/>
</dbReference>
<dbReference type="PROSITE" id="PS00107">
    <property type="entry name" value="PROTEIN_KINASE_ATP"/>
    <property type="match status" value="1"/>
</dbReference>
<evidence type="ECO:0000256" key="3">
    <source>
        <dbReference type="ARBA" id="ARBA00022840"/>
    </source>
</evidence>
<dbReference type="Gene3D" id="1.20.930.20">
    <property type="entry name" value="Adaptor protein Cbl, N-terminal domain"/>
    <property type="match status" value="1"/>
</dbReference>
<accession>A0A5C3LTK8</accession>
<keyword evidence="2 4" id="KW-0547">Nucleotide-binding</keyword>
<evidence type="ECO:0000313" key="8">
    <source>
        <dbReference type="Proteomes" id="UP000308652"/>
    </source>
</evidence>
<evidence type="ECO:0000256" key="5">
    <source>
        <dbReference type="SAM" id="MobiDB-lite"/>
    </source>
</evidence>
<dbReference type="EMBL" id="ML213613">
    <property type="protein sequence ID" value="TFK36539.1"/>
    <property type="molecule type" value="Genomic_DNA"/>
</dbReference>
<dbReference type="InterPro" id="IPR000719">
    <property type="entry name" value="Prot_kinase_dom"/>
</dbReference>
<dbReference type="GO" id="GO:0005524">
    <property type="term" value="F:ATP binding"/>
    <property type="evidence" value="ECO:0007669"/>
    <property type="project" value="UniProtKB-UniRule"/>
</dbReference>
<dbReference type="PROSITE" id="PS50011">
    <property type="entry name" value="PROTEIN_KINASE_DOM"/>
    <property type="match status" value="1"/>
</dbReference>
<evidence type="ECO:0000256" key="2">
    <source>
        <dbReference type="ARBA" id="ARBA00022741"/>
    </source>
</evidence>
<dbReference type="PRINTS" id="PR00109">
    <property type="entry name" value="TYRKINASE"/>
</dbReference>
<keyword evidence="1" id="KW-0808">Transferase</keyword>
<dbReference type="AlphaFoldDB" id="A0A5C3LTK8"/>